<dbReference type="AlphaFoldDB" id="A0A432ME66"/>
<comment type="subcellular location">
    <subcellularLocation>
        <location evidence="1">Cell membrane</location>
        <topology evidence="1">Multi-pass membrane protein</topology>
    </subcellularLocation>
</comment>
<accession>A0A432ME66</accession>
<dbReference type="PANTHER" id="PTHR33908">
    <property type="entry name" value="MANNOSYLTRANSFERASE YKCB-RELATED"/>
    <property type="match status" value="1"/>
</dbReference>
<evidence type="ECO:0000256" key="6">
    <source>
        <dbReference type="ARBA" id="ARBA00022989"/>
    </source>
</evidence>
<organism evidence="9 10">
    <name type="scientific">Tautonia sociabilis</name>
    <dbReference type="NCBI Taxonomy" id="2080755"/>
    <lineage>
        <taxon>Bacteria</taxon>
        <taxon>Pseudomonadati</taxon>
        <taxon>Planctomycetota</taxon>
        <taxon>Planctomycetia</taxon>
        <taxon>Isosphaerales</taxon>
        <taxon>Isosphaeraceae</taxon>
        <taxon>Tautonia</taxon>
    </lineage>
</organism>
<dbReference type="EMBL" id="RYZH01000059">
    <property type="protein sequence ID" value="RUL83498.1"/>
    <property type="molecule type" value="Genomic_DNA"/>
</dbReference>
<feature type="transmembrane region" description="Helical" evidence="8">
    <location>
        <begin position="321"/>
        <end position="340"/>
    </location>
</feature>
<feature type="transmembrane region" description="Helical" evidence="8">
    <location>
        <begin position="201"/>
        <end position="221"/>
    </location>
</feature>
<keyword evidence="4" id="KW-0808">Transferase</keyword>
<keyword evidence="5 8" id="KW-0812">Transmembrane</keyword>
<keyword evidence="10" id="KW-1185">Reference proteome</keyword>
<name>A0A432ME66_9BACT</name>
<gene>
    <name evidence="9" type="ORF">TsocGM_22015</name>
</gene>
<keyword evidence="3" id="KW-0328">Glycosyltransferase</keyword>
<sequence>MNWTERAPGWLIGVVVAALMVAGLWLRLDRLEGIPLPTSDEAYYGIQTWRLLHGEPFEARTTSGNLLSPLFVASQAPILALTGPTVLALRLPAAIAGLAAVAVAFRLGRRMFGLEGGVIASMAMLCMPAAVVFSRFGCEFSQTPLVGLIAAAIAWSGRAGWFWAWAGFALLVHPTNILLLPLFWPLMIVRAAETRPGGWRAAVLTSIVGGLCILPAFGWWISGNPNLDGYRDDPRAIGAFIDSFGRFVTYTDLTETDEETLSRHSWWFRIVAGALLGAGSAAMARRRRWDLLALVAGVLLGLVAFDLAAGARVLNSVAMRYGAVLIAPTALVAAALVSALLPSGSTPRSRRLGRLSAAVLLASGGWAALGSTAENGLRPYQDDWEARASTGLDRDPYSATARLIRRDLKRRGQPGAPTIVAQDQFVNGLQHEYLMLGSARVEPMFTLFEVWAMRQPSDGLAPEVRARMDRVLDVLERGGYAVAVAGSPRDRGGGLIAEAIADRFEPGRIRSWTLGDQQIFRLEPPPPPVASRPSPPRR</sequence>
<feature type="transmembrane region" description="Helical" evidence="8">
    <location>
        <begin position="111"/>
        <end position="133"/>
    </location>
</feature>
<reference evidence="9 10" key="1">
    <citation type="submission" date="2018-12" db="EMBL/GenBank/DDBJ databases">
        <authorList>
            <person name="Toschakov S.V."/>
        </authorList>
    </citation>
    <scope>NUCLEOTIDE SEQUENCE [LARGE SCALE GENOMIC DNA]</scope>
    <source>
        <strain evidence="9 10">GM2012</strain>
    </source>
</reference>
<protein>
    <submittedName>
        <fullName evidence="9">Uncharacterized protein</fullName>
    </submittedName>
</protein>
<dbReference type="InterPro" id="IPR050297">
    <property type="entry name" value="LipidA_mod_glycosyltrf_83"/>
</dbReference>
<evidence type="ECO:0000256" key="4">
    <source>
        <dbReference type="ARBA" id="ARBA00022679"/>
    </source>
</evidence>
<evidence type="ECO:0000313" key="9">
    <source>
        <dbReference type="EMBL" id="RUL83498.1"/>
    </source>
</evidence>
<evidence type="ECO:0000256" key="3">
    <source>
        <dbReference type="ARBA" id="ARBA00022676"/>
    </source>
</evidence>
<keyword evidence="6 8" id="KW-1133">Transmembrane helix</keyword>
<evidence type="ECO:0000313" key="10">
    <source>
        <dbReference type="Proteomes" id="UP000280296"/>
    </source>
</evidence>
<feature type="transmembrane region" description="Helical" evidence="8">
    <location>
        <begin position="6"/>
        <end position="26"/>
    </location>
</feature>
<dbReference type="GO" id="GO:0009103">
    <property type="term" value="P:lipopolysaccharide biosynthetic process"/>
    <property type="evidence" value="ECO:0007669"/>
    <property type="project" value="UniProtKB-ARBA"/>
</dbReference>
<comment type="caution">
    <text evidence="9">The sequence shown here is derived from an EMBL/GenBank/DDBJ whole genome shotgun (WGS) entry which is preliminary data.</text>
</comment>
<dbReference type="RefSeq" id="WP_126727619.1">
    <property type="nucleotide sequence ID" value="NZ_RYZH01000059.1"/>
</dbReference>
<dbReference type="GO" id="GO:0016763">
    <property type="term" value="F:pentosyltransferase activity"/>
    <property type="evidence" value="ECO:0007669"/>
    <property type="project" value="TreeGrafter"/>
</dbReference>
<evidence type="ECO:0000256" key="8">
    <source>
        <dbReference type="SAM" id="Phobius"/>
    </source>
</evidence>
<keyword evidence="2" id="KW-1003">Cell membrane</keyword>
<feature type="transmembrane region" description="Helical" evidence="8">
    <location>
        <begin position="291"/>
        <end position="309"/>
    </location>
</feature>
<evidence type="ECO:0000256" key="5">
    <source>
        <dbReference type="ARBA" id="ARBA00022692"/>
    </source>
</evidence>
<dbReference type="GO" id="GO:0005886">
    <property type="term" value="C:plasma membrane"/>
    <property type="evidence" value="ECO:0007669"/>
    <property type="project" value="UniProtKB-SubCell"/>
</dbReference>
<feature type="transmembrane region" description="Helical" evidence="8">
    <location>
        <begin position="87"/>
        <end position="105"/>
    </location>
</feature>
<reference evidence="9 10" key="2">
    <citation type="submission" date="2019-01" db="EMBL/GenBank/DDBJ databases">
        <title>Tautonia sociabilis, a novel thermotolerant planctomycete of Isosphaeraceae family, isolated from a 4000 m deep subterranean habitat.</title>
        <authorList>
            <person name="Kovaleva O.L."/>
            <person name="Elcheninov A.G."/>
            <person name="Van Heerden E."/>
            <person name="Toshchakov S.V."/>
            <person name="Novikov A."/>
            <person name="Bonch-Osmolovskaya E.A."/>
            <person name="Kublanov I.V."/>
        </authorList>
    </citation>
    <scope>NUCLEOTIDE SEQUENCE [LARGE SCALE GENOMIC DNA]</scope>
    <source>
        <strain evidence="9 10">GM2012</strain>
    </source>
</reference>
<evidence type="ECO:0000256" key="7">
    <source>
        <dbReference type="ARBA" id="ARBA00023136"/>
    </source>
</evidence>
<evidence type="ECO:0000256" key="2">
    <source>
        <dbReference type="ARBA" id="ARBA00022475"/>
    </source>
</evidence>
<feature type="transmembrane region" description="Helical" evidence="8">
    <location>
        <begin position="170"/>
        <end position="189"/>
    </location>
</feature>
<proteinExistence type="predicted"/>
<evidence type="ECO:0000256" key="1">
    <source>
        <dbReference type="ARBA" id="ARBA00004651"/>
    </source>
</evidence>
<dbReference type="Proteomes" id="UP000280296">
    <property type="component" value="Unassembled WGS sequence"/>
</dbReference>
<keyword evidence="7 8" id="KW-0472">Membrane</keyword>
<feature type="transmembrane region" description="Helical" evidence="8">
    <location>
        <begin position="266"/>
        <end position="284"/>
    </location>
</feature>
<dbReference type="PANTHER" id="PTHR33908:SF11">
    <property type="entry name" value="MEMBRANE PROTEIN"/>
    <property type="match status" value="1"/>
</dbReference>